<dbReference type="InterPro" id="IPR011709">
    <property type="entry name" value="DEAD-box_helicase_OB_fold"/>
</dbReference>
<dbReference type="Gene3D" id="1.20.120.1080">
    <property type="match status" value="1"/>
</dbReference>
<dbReference type="GO" id="GO:0008380">
    <property type="term" value="P:RNA splicing"/>
    <property type="evidence" value="ECO:0007669"/>
    <property type="project" value="UniProtKB-KW"/>
</dbReference>
<evidence type="ECO:0000256" key="2">
    <source>
        <dbReference type="ARBA" id="ARBA00022664"/>
    </source>
</evidence>
<dbReference type="SUPFAM" id="SSF52540">
    <property type="entry name" value="P-loop containing nucleoside triphosphate hydrolases"/>
    <property type="match status" value="1"/>
</dbReference>
<evidence type="ECO:0000313" key="15">
    <source>
        <dbReference type="EMBL" id="KAF9669239.1"/>
    </source>
</evidence>
<keyword evidence="7" id="KW-0067">ATP-binding</keyword>
<feature type="domain" description="Helicase C-terminal" evidence="14">
    <location>
        <begin position="269"/>
        <end position="449"/>
    </location>
</feature>
<dbReference type="InterPro" id="IPR011545">
    <property type="entry name" value="DEAD/DEAH_box_helicase_dom"/>
</dbReference>
<dbReference type="AlphaFoldDB" id="A0A835JIY8"/>
<dbReference type="SMART" id="SM00490">
    <property type="entry name" value="HELICc"/>
    <property type="match status" value="1"/>
</dbReference>
<keyword evidence="6" id="KW-0347">Helicase</keyword>
<evidence type="ECO:0000256" key="12">
    <source>
        <dbReference type="ARBA" id="ARBA00078284"/>
    </source>
</evidence>
<dbReference type="CDD" id="cd17973">
    <property type="entry name" value="DEXHc_DHX15"/>
    <property type="match status" value="1"/>
</dbReference>
<dbReference type="GO" id="GO:0005524">
    <property type="term" value="F:ATP binding"/>
    <property type="evidence" value="ECO:0007669"/>
    <property type="project" value="UniProtKB-KW"/>
</dbReference>
<evidence type="ECO:0000259" key="14">
    <source>
        <dbReference type="PROSITE" id="PS51194"/>
    </source>
</evidence>
<keyword evidence="4" id="KW-0547">Nucleotide-binding</keyword>
<dbReference type="InterPro" id="IPR001650">
    <property type="entry name" value="Helicase_C-like"/>
</dbReference>
<dbReference type="EMBL" id="JADGMS010000014">
    <property type="protein sequence ID" value="KAF9669239.1"/>
    <property type="molecule type" value="Genomic_DNA"/>
</dbReference>
<comment type="similarity">
    <text evidence="11">Belongs to the DEAD box helicase family. DEAH subfamily. PRP43 sub-subfamily.</text>
</comment>
<comment type="catalytic activity">
    <reaction evidence="9">
        <text>ATP + H2O = ADP + phosphate + H(+)</text>
        <dbReference type="Rhea" id="RHEA:13065"/>
        <dbReference type="ChEBI" id="CHEBI:15377"/>
        <dbReference type="ChEBI" id="CHEBI:15378"/>
        <dbReference type="ChEBI" id="CHEBI:30616"/>
        <dbReference type="ChEBI" id="CHEBI:43474"/>
        <dbReference type="ChEBI" id="CHEBI:456216"/>
        <dbReference type="EC" id="3.6.4.13"/>
    </reaction>
</comment>
<evidence type="ECO:0000256" key="5">
    <source>
        <dbReference type="ARBA" id="ARBA00022801"/>
    </source>
</evidence>
<dbReference type="Pfam" id="PF21010">
    <property type="entry name" value="HA2_C"/>
    <property type="match status" value="1"/>
</dbReference>
<reference evidence="15 16" key="1">
    <citation type="submission" date="2020-10" db="EMBL/GenBank/DDBJ databases">
        <title>Plant Genome Project.</title>
        <authorList>
            <person name="Zhang R.-G."/>
        </authorList>
    </citation>
    <scope>NUCLEOTIDE SEQUENCE [LARGE SCALE GENOMIC DNA]</scope>
    <source>
        <strain evidence="15">FAFU-HL-1</strain>
        <tissue evidence="15">Leaf</tissue>
    </source>
</reference>
<sequence length="795" mass="90329">MMGTERKRKVSLFDVVDDASVSAKLLKSNGAMSNSTNEGSSSINRWNGKPYSQRYYEILQKRKNLPVWHQKEEFLQVLKKNQVLVLVGETGSGKTTQIPQFVLEAVELESSDKRRKMMIGCTQPRRVAAMSVSRRVAEEMDVAIGEEVGYSIRFEDCSSARTVLKYLTDGMLLREAMTDPLLERYKVIILDEAHERTLATDVLFGLIKEVLKNRPDLKLVVMSATLEAEKFQGYFSEAPLMKVPGRLHPVEIFYTQEPERDYLEAAIRTVVQIHLCEPQGDILVFLTGEEEIEDACRKITKEVGNLGDQVGPVKVVPLYSTLPPAMQQKIFEPAPPPLQEGGPSGRKIVVSTNIAETSLTIDGIVYVIDPGFSKQKVYNPRVRVESLLVSPISKASAHQRSGRAGRTQPGKCFRLYTEKSFNQDLQPQTFPEILRSNLANTVLTLKKLGIDDLVHFDFMDPPAPETLMRALEVLNYLGALDDEGNMTKLGEIMSEFPLDPQLSKMLVVSPEFNCSNEILSISAMLSGIFCDHVYLICSGLESGLNDLRGVDAIGLQYYQMHPSLHVMCAASCHQQLSCMGPMPPDGMHHQILIPNCFVRPREAQKAADEAKARFGHIDGDHLTLLNVYHAFKQNNEDPSWCYENFINHRALKAADNVRQQLVRIMARFNLRLCSTDFNNRDYYINIRKAILAGYFMQVAHLERSGHYLTVKDNQTVHLHPSNCLDQKPEWVIYNEYVLTSRNYIRTVLTIRGEWLVDIASHYYDLDNFPQCEAKRVLEKLYKKREREREESKNRK</sequence>
<dbReference type="EC" id="3.6.4.13" evidence="1"/>
<dbReference type="SMART" id="SM00847">
    <property type="entry name" value="HA2"/>
    <property type="match status" value="1"/>
</dbReference>
<dbReference type="GO" id="GO:0016787">
    <property type="term" value="F:hydrolase activity"/>
    <property type="evidence" value="ECO:0007669"/>
    <property type="project" value="UniProtKB-KW"/>
</dbReference>
<dbReference type="GO" id="GO:0005681">
    <property type="term" value="C:spliceosomal complex"/>
    <property type="evidence" value="ECO:0007669"/>
    <property type="project" value="UniProtKB-KW"/>
</dbReference>
<gene>
    <name evidence="15" type="ORF">SADUNF_Sadunf14G0087200</name>
</gene>
<dbReference type="GO" id="GO:0003724">
    <property type="term" value="F:RNA helicase activity"/>
    <property type="evidence" value="ECO:0007669"/>
    <property type="project" value="UniProtKB-EC"/>
</dbReference>
<dbReference type="InterPro" id="IPR014001">
    <property type="entry name" value="Helicase_ATP-bd"/>
</dbReference>
<feature type="domain" description="Helicase ATP-binding" evidence="13">
    <location>
        <begin position="75"/>
        <end position="244"/>
    </location>
</feature>
<dbReference type="OrthoDB" id="10253254at2759"/>
<keyword evidence="16" id="KW-1185">Reference proteome</keyword>
<dbReference type="PANTHER" id="PTHR18934">
    <property type="entry name" value="ATP-DEPENDENT RNA HELICASE"/>
    <property type="match status" value="1"/>
</dbReference>
<evidence type="ECO:0000256" key="9">
    <source>
        <dbReference type="ARBA" id="ARBA00047984"/>
    </source>
</evidence>
<comment type="function">
    <text evidence="10">May be involved in pre-mRNA splicing.</text>
</comment>
<dbReference type="InterPro" id="IPR003593">
    <property type="entry name" value="AAA+_ATPase"/>
</dbReference>
<keyword evidence="8" id="KW-0508">mRNA splicing</keyword>
<evidence type="ECO:0000256" key="11">
    <source>
        <dbReference type="ARBA" id="ARBA00060734"/>
    </source>
</evidence>
<proteinExistence type="inferred from homology"/>
<dbReference type="InterPro" id="IPR027417">
    <property type="entry name" value="P-loop_NTPase"/>
</dbReference>
<dbReference type="FunFam" id="1.20.120.1080:FF:000003">
    <property type="entry name" value="Pre-mRNA-splicing factor ATP-dependent RNA helicase PRP43"/>
    <property type="match status" value="1"/>
</dbReference>
<dbReference type="Gene3D" id="3.40.50.300">
    <property type="entry name" value="P-loop containing nucleotide triphosphate hydrolases"/>
    <property type="match status" value="2"/>
</dbReference>
<name>A0A835JIY8_9ROSI</name>
<evidence type="ECO:0000313" key="16">
    <source>
        <dbReference type="Proteomes" id="UP000657918"/>
    </source>
</evidence>
<dbReference type="Pfam" id="PF00270">
    <property type="entry name" value="DEAD"/>
    <property type="match status" value="1"/>
</dbReference>
<accession>A0A835JIY8</accession>
<dbReference type="Pfam" id="PF04408">
    <property type="entry name" value="WHD_HA2"/>
    <property type="match status" value="1"/>
</dbReference>
<dbReference type="SMART" id="SM00487">
    <property type="entry name" value="DEXDc"/>
    <property type="match status" value="1"/>
</dbReference>
<keyword evidence="5" id="KW-0378">Hydrolase</keyword>
<dbReference type="PANTHER" id="PTHR18934:SF109">
    <property type="entry name" value="ATP-DEPENDENT RNA HELICASE DHX15 HOMOLOG"/>
    <property type="match status" value="1"/>
</dbReference>
<dbReference type="Proteomes" id="UP000657918">
    <property type="component" value="Unassembled WGS sequence"/>
</dbReference>
<dbReference type="SMART" id="SM00382">
    <property type="entry name" value="AAA"/>
    <property type="match status" value="1"/>
</dbReference>
<dbReference type="GO" id="GO:0006397">
    <property type="term" value="P:mRNA processing"/>
    <property type="evidence" value="ECO:0007669"/>
    <property type="project" value="UniProtKB-KW"/>
</dbReference>
<dbReference type="Pfam" id="PF00271">
    <property type="entry name" value="Helicase_C"/>
    <property type="match status" value="1"/>
</dbReference>
<evidence type="ECO:0000256" key="1">
    <source>
        <dbReference type="ARBA" id="ARBA00012552"/>
    </source>
</evidence>
<dbReference type="FunFam" id="3.40.50.300:FF:000007">
    <property type="entry name" value="Pre-mRNA-splicing factor ATP-dependent RNA helicase"/>
    <property type="match status" value="1"/>
</dbReference>
<protein>
    <recommendedName>
        <fullName evidence="1">RNA helicase</fullName>
        <ecNumber evidence="1">3.6.4.13</ecNumber>
    </recommendedName>
    <alternativeName>
        <fullName evidence="12">DEAH RNA helicase homolog PRP43</fullName>
    </alternativeName>
</protein>
<dbReference type="InterPro" id="IPR048333">
    <property type="entry name" value="HA2_WH"/>
</dbReference>
<comment type="caution">
    <text evidence="15">The sequence shown here is derived from an EMBL/GenBank/DDBJ whole genome shotgun (WGS) entry which is preliminary data.</text>
</comment>
<evidence type="ECO:0000256" key="8">
    <source>
        <dbReference type="ARBA" id="ARBA00023187"/>
    </source>
</evidence>
<evidence type="ECO:0000256" key="7">
    <source>
        <dbReference type="ARBA" id="ARBA00022840"/>
    </source>
</evidence>
<organism evidence="15 16">
    <name type="scientific">Salix dunnii</name>
    <dbReference type="NCBI Taxonomy" id="1413687"/>
    <lineage>
        <taxon>Eukaryota</taxon>
        <taxon>Viridiplantae</taxon>
        <taxon>Streptophyta</taxon>
        <taxon>Embryophyta</taxon>
        <taxon>Tracheophyta</taxon>
        <taxon>Spermatophyta</taxon>
        <taxon>Magnoliopsida</taxon>
        <taxon>eudicotyledons</taxon>
        <taxon>Gunneridae</taxon>
        <taxon>Pentapetalae</taxon>
        <taxon>rosids</taxon>
        <taxon>fabids</taxon>
        <taxon>Malpighiales</taxon>
        <taxon>Salicaceae</taxon>
        <taxon>Saliceae</taxon>
        <taxon>Salix</taxon>
    </lineage>
</organism>
<evidence type="ECO:0000256" key="4">
    <source>
        <dbReference type="ARBA" id="ARBA00022741"/>
    </source>
</evidence>
<evidence type="ECO:0000256" key="3">
    <source>
        <dbReference type="ARBA" id="ARBA00022728"/>
    </source>
</evidence>
<keyword evidence="2" id="KW-0507">mRNA processing</keyword>
<keyword evidence="3" id="KW-0747">Spliceosome</keyword>
<dbReference type="InterPro" id="IPR007502">
    <property type="entry name" value="Helicase-assoc_dom"/>
</dbReference>
<dbReference type="Pfam" id="PF07717">
    <property type="entry name" value="OB_NTP_bind"/>
    <property type="match status" value="1"/>
</dbReference>
<dbReference type="CDD" id="cd18791">
    <property type="entry name" value="SF2_C_RHA"/>
    <property type="match status" value="1"/>
</dbReference>
<dbReference type="FunFam" id="3.40.50.300:FF:000951">
    <property type="entry name" value="Putative pre-mRNA-splicing factor ATP-dependent RNA helicase"/>
    <property type="match status" value="1"/>
</dbReference>
<evidence type="ECO:0000259" key="13">
    <source>
        <dbReference type="PROSITE" id="PS51192"/>
    </source>
</evidence>
<evidence type="ECO:0000256" key="10">
    <source>
        <dbReference type="ARBA" id="ARBA00058987"/>
    </source>
</evidence>
<dbReference type="GO" id="GO:0003729">
    <property type="term" value="F:mRNA binding"/>
    <property type="evidence" value="ECO:0007669"/>
    <property type="project" value="UniProtKB-ARBA"/>
</dbReference>
<dbReference type="InterPro" id="IPR044756">
    <property type="entry name" value="DHX15_DEXHc"/>
</dbReference>
<dbReference type="PROSITE" id="PS51192">
    <property type="entry name" value="HELICASE_ATP_BIND_1"/>
    <property type="match status" value="1"/>
</dbReference>
<dbReference type="PROSITE" id="PS51194">
    <property type="entry name" value="HELICASE_CTER"/>
    <property type="match status" value="1"/>
</dbReference>
<evidence type="ECO:0000256" key="6">
    <source>
        <dbReference type="ARBA" id="ARBA00022806"/>
    </source>
</evidence>